<protein>
    <submittedName>
        <fullName evidence="4">Concanavalin A-like lectin/glucanases superfamily protein</fullName>
    </submittedName>
</protein>
<dbReference type="Pfam" id="PF13385">
    <property type="entry name" value="Laminin_G_3"/>
    <property type="match status" value="1"/>
</dbReference>
<feature type="domain" description="Beta-mannosidase-like galactose-binding" evidence="3">
    <location>
        <begin position="1208"/>
        <end position="1282"/>
    </location>
</feature>
<proteinExistence type="predicted"/>
<evidence type="ECO:0000256" key="2">
    <source>
        <dbReference type="ARBA" id="ARBA00022801"/>
    </source>
</evidence>
<dbReference type="EMBL" id="OCNH01000001">
    <property type="protein sequence ID" value="SOD80030.1"/>
    <property type="molecule type" value="Genomic_DNA"/>
</dbReference>
<dbReference type="PANTHER" id="PTHR43817">
    <property type="entry name" value="GLYCOSYL HYDROLASE"/>
    <property type="match status" value="1"/>
</dbReference>
<dbReference type="Pfam" id="PF17132">
    <property type="entry name" value="Glyco_hydro_106"/>
    <property type="match status" value="1"/>
</dbReference>
<name>A0A286FA02_9BACT</name>
<dbReference type="InterPro" id="IPR008979">
    <property type="entry name" value="Galactose-bd-like_sf"/>
</dbReference>
<evidence type="ECO:0000259" key="3">
    <source>
        <dbReference type="Pfam" id="PF22666"/>
    </source>
</evidence>
<dbReference type="GO" id="GO:0004553">
    <property type="term" value="F:hydrolase activity, hydrolyzing O-glycosyl compounds"/>
    <property type="evidence" value="ECO:0007669"/>
    <property type="project" value="UniProtKB-ARBA"/>
</dbReference>
<dbReference type="GO" id="GO:0005975">
    <property type="term" value="P:carbohydrate metabolic process"/>
    <property type="evidence" value="ECO:0007669"/>
    <property type="project" value="UniProtKB-ARBA"/>
</dbReference>
<sequence>MKRRSFLKNSSTAGLMAIITPTGILDIRKQQPVQPAAMAESFVEAFLNPPASARAQCWWHWMNGNVTADGITRDLEAMKQIGLGGFQNFDAGTGIPKGLVVYLSPEWLRLKEHTIKEAERLGLEFTMHNCPGWSSSGGPWITPELAMQQVTWSEAFVTGGQAVTLPLAQPLTNLNYYRDVAVIAYPSLPGEMSLASVIQQVSANGGGAVSADDLAGSKGVSILAEADDKPVTLLIEFKQPYEARSIAFLSKPLGKPRAAGGFGGGPQLTLELSDDGQTFRKLTSIGTGRSSDMGLSLAEFPATKAKFFRLTSPGARQFAQLRFSGAARLADWRKKANSAFGVMGVTPDLDGSTKAVIKLDALVDLRSFMKDGVLTWTPPAGNWTVLRMGYTPNGEMNRSAPDTGVGLECDKYSAAAIDFHFNKMMENLLPTLGPMAKKGRVGMLIDSYEVGMQNWTAQFPQAFQARSGYSLLNYLPALTGRIVGDVDTTERFLWDVRRTQADLIADNYYGRFRELCHKNGIAAYTEPYDRGPMEEMQIGARVDVNMGEFWNGLSSIFQNNLTMRRTTKLAASIAHINGHVVGGGTPENPQVVGAEAFTGEPESSRWQEYPFAMKALGDKMFTQGLNKIIFHRYAHQPHPTAVPGMTMGPWGIHFDRTTTWWNQGRWWLDYIARCQSLLQQGLFVADLAYYTGEDGNQYTKVEPHELTPTPPEGYDYDLINAETIIKRASVSNGNLTLPDGMSYRVLVLQDHKALSIELVRKLRELVNGGLILVGSKPATSLGLRTKTQGNDEFQRLVAEIWGAGDGATTTENRLGKGRVFRVQPIQTLLSALAIKPDFEVTSRSGDAPVTYIHRRIGKTQVYFLANQRRTPEELVCTFRVDGMQPELWDAATGKQTPLTLYSTANGRTQVSLQLDPAGSAFIVFRSAAKPKQLQSVSNGSGLVLTNKPFSTPARKLYKDVSNNFAISLWAKPELNIMLSTSGFLDTVKSSWTDFYALYPPAGTDLYGEGHAACGLAIGRNGVAVWERTTGSPVFKLAAPTDISGWSHIALVYADGVPAVYVNGKLIQRGKAAGSIVHPGLGQAYLSDGASFYNGDLSEPQLITEAINEDRVRQLATQPRPQPADTPAVQLAANGIPGLRFWQNGRYSLQYSDGRKTPVTIAGIAPPMELTGSWQVSFPPNLGAPAQITLSKLLSLNSHEQDGVKYFSGTATYRKSFTVTAGSLGKGKKLMLDLGRVEVLANVRVNGNDLGVFWKRPFLVDITDAVKAGVNTLEIAVTNLWPNRLIGDEQLPDPDKFTPGGGSSGIASLNNGAIVALPAWYKEGKPKPADGRVTFTTWKHYKKDSPLLDSGLVGPVVLKVAEEIAV</sequence>
<gene>
    <name evidence="4" type="ORF">SAMN06269250_1198</name>
</gene>
<organism evidence="4 5">
    <name type="scientific">Spirosoma fluviale</name>
    <dbReference type="NCBI Taxonomy" id="1597977"/>
    <lineage>
        <taxon>Bacteria</taxon>
        <taxon>Pseudomonadati</taxon>
        <taxon>Bacteroidota</taxon>
        <taxon>Cytophagia</taxon>
        <taxon>Cytophagales</taxon>
        <taxon>Cytophagaceae</taxon>
        <taxon>Spirosoma</taxon>
    </lineage>
</organism>
<keyword evidence="4" id="KW-0430">Lectin</keyword>
<keyword evidence="1" id="KW-0732">Signal</keyword>
<dbReference type="InterPro" id="IPR054593">
    <property type="entry name" value="Beta-mannosidase-like_N2"/>
</dbReference>
<evidence type="ECO:0000313" key="5">
    <source>
        <dbReference type="Proteomes" id="UP000219452"/>
    </source>
</evidence>
<keyword evidence="5" id="KW-1185">Reference proteome</keyword>
<dbReference type="RefSeq" id="WP_245877762.1">
    <property type="nucleotide sequence ID" value="NZ_OCNH01000001.1"/>
</dbReference>
<dbReference type="Proteomes" id="UP000219452">
    <property type="component" value="Unassembled WGS sequence"/>
</dbReference>
<dbReference type="GO" id="GO:0030246">
    <property type="term" value="F:carbohydrate binding"/>
    <property type="evidence" value="ECO:0007669"/>
    <property type="project" value="UniProtKB-KW"/>
</dbReference>
<dbReference type="SUPFAM" id="SSF49899">
    <property type="entry name" value="Concanavalin A-like lectins/glucanases"/>
    <property type="match status" value="1"/>
</dbReference>
<dbReference type="Pfam" id="PF22666">
    <property type="entry name" value="Glyco_hydro_2_N2"/>
    <property type="match status" value="1"/>
</dbReference>
<dbReference type="Gene3D" id="2.60.120.260">
    <property type="entry name" value="Galactose-binding domain-like"/>
    <property type="match status" value="1"/>
</dbReference>
<accession>A0A286FA02</accession>
<dbReference type="NCBIfam" id="NF045579">
    <property type="entry name" value="rhamnoside_JR"/>
    <property type="match status" value="1"/>
</dbReference>
<dbReference type="SUPFAM" id="SSF49785">
    <property type="entry name" value="Galactose-binding domain-like"/>
    <property type="match status" value="1"/>
</dbReference>
<evidence type="ECO:0000256" key="1">
    <source>
        <dbReference type="ARBA" id="ARBA00022729"/>
    </source>
</evidence>
<dbReference type="InterPro" id="IPR013320">
    <property type="entry name" value="ConA-like_dom_sf"/>
</dbReference>
<reference evidence="5" key="1">
    <citation type="submission" date="2017-09" db="EMBL/GenBank/DDBJ databases">
        <authorList>
            <person name="Varghese N."/>
            <person name="Submissions S."/>
        </authorList>
    </citation>
    <scope>NUCLEOTIDE SEQUENCE [LARGE SCALE GENOMIC DNA]</scope>
    <source>
        <strain evidence="5">DSM 29961</strain>
    </source>
</reference>
<keyword evidence="2" id="KW-0378">Hydrolase</keyword>
<dbReference type="Gene3D" id="2.60.120.200">
    <property type="match status" value="1"/>
</dbReference>
<dbReference type="PANTHER" id="PTHR43817:SF1">
    <property type="entry name" value="HYDROLASE, FAMILY 43, PUTATIVE (AFU_ORTHOLOGUE AFUA_3G01660)-RELATED"/>
    <property type="match status" value="1"/>
</dbReference>
<evidence type="ECO:0000313" key="4">
    <source>
        <dbReference type="EMBL" id="SOD80030.1"/>
    </source>
</evidence>